<protein>
    <submittedName>
        <fullName evidence="2">TIGR03083 family protein</fullName>
    </submittedName>
</protein>
<evidence type="ECO:0000313" key="3">
    <source>
        <dbReference type="Proteomes" id="UP000184452"/>
    </source>
</evidence>
<feature type="domain" description="Mycothiol-dependent maleylpyruvate isomerase metal-binding" evidence="1">
    <location>
        <begin position="18"/>
        <end position="158"/>
    </location>
</feature>
<dbReference type="Pfam" id="PF11716">
    <property type="entry name" value="MDMPI_N"/>
    <property type="match status" value="1"/>
</dbReference>
<dbReference type="OrthoDB" id="154293at2"/>
<dbReference type="EMBL" id="FQZK01000002">
    <property type="protein sequence ID" value="SHI84473.1"/>
    <property type="molecule type" value="Genomic_DNA"/>
</dbReference>
<gene>
    <name evidence="2" type="ORF">SAMN05421803_102272</name>
</gene>
<dbReference type="InterPro" id="IPR017517">
    <property type="entry name" value="Maleyloyr_isom"/>
</dbReference>
<sequence>MDDHPLLGPVIDVRSRFTAERAALLSLLHSLEPGDWEAPAVPGWSVRDLAAHLLGDDYGRLAGRRDGHRPGPGPEPGATVAQTVHRENARWVDGTRRISPAALTGTLELTGRWVADLWRDTDLHAPSLGVPWAGVDPAPAWFDCARELTEYWTHRQQIRLAAGLPADLSPEAAGPVLDTFLRALPYTLRDTAAVPGTRARVVVDGPAGGVWTVVRAGGGWAHDRAAAAEAAATVRMDAETAWLLCTRGIGPGEAAGRSVLTGDRALAAACRRIVSILR</sequence>
<accession>A0A1M6EGC2</accession>
<keyword evidence="3" id="KW-1185">Reference proteome</keyword>
<dbReference type="SUPFAM" id="SSF109854">
    <property type="entry name" value="DinB/YfiT-like putative metalloenzymes"/>
    <property type="match status" value="1"/>
</dbReference>
<dbReference type="NCBIfam" id="TIGR03083">
    <property type="entry name" value="maleylpyruvate isomerase family mycothiol-dependent enzyme"/>
    <property type="match status" value="1"/>
</dbReference>
<dbReference type="RefSeq" id="WP_073376094.1">
    <property type="nucleotide sequence ID" value="NZ_FQZK01000002.1"/>
</dbReference>
<name>A0A1M6EGC2_9ACTN</name>
<evidence type="ECO:0000259" key="1">
    <source>
        <dbReference type="Pfam" id="PF11716"/>
    </source>
</evidence>
<proteinExistence type="predicted"/>
<dbReference type="InterPro" id="IPR024344">
    <property type="entry name" value="MDMPI_metal-binding"/>
</dbReference>
<dbReference type="Gene3D" id="1.20.120.450">
    <property type="entry name" value="dinb family like domain"/>
    <property type="match status" value="1"/>
</dbReference>
<evidence type="ECO:0000313" key="2">
    <source>
        <dbReference type="EMBL" id="SHI84473.1"/>
    </source>
</evidence>
<dbReference type="AlphaFoldDB" id="A0A1M6EGC2"/>
<dbReference type="GO" id="GO:0046872">
    <property type="term" value="F:metal ion binding"/>
    <property type="evidence" value="ECO:0007669"/>
    <property type="project" value="InterPro"/>
</dbReference>
<reference evidence="2 3" key="1">
    <citation type="submission" date="2016-11" db="EMBL/GenBank/DDBJ databases">
        <authorList>
            <person name="Jaros S."/>
            <person name="Januszkiewicz K."/>
            <person name="Wedrychowicz H."/>
        </authorList>
    </citation>
    <scope>NUCLEOTIDE SEQUENCE [LARGE SCALE GENOMIC DNA]</scope>
    <source>
        <strain evidence="2 3">CGMCC 4.5723</strain>
    </source>
</reference>
<dbReference type="InterPro" id="IPR034660">
    <property type="entry name" value="DinB/YfiT-like"/>
</dbReference>
<dbReference type="STRING" id="758803.SAMN05421803_102272"/>
<organism evidence="2 3">
    <name type="scientific">Nocardiopsis flavescens</name>
    <dbReference type="NCBI Taxonomy" id="758803"/>
    <lineage>
        <taxon>Bacteria</taxon>
        <taxon>Bacillati</taxon>
        <taxon>Actinomycetota</taxon>
        <taxon>Actinomycetes</taxon>
        <taxon>Streptosporangiales</taxon>
        <taxon>Nocardiopsidaceae</taxon>
        <taxon>Nocardiopsis</taxon>
    </lineage>
</organism>
<dbReference type="Proteomes" id="UP000184452">
    <property type="component" value="Unassembled WGS sequence"/>
</dbReference>